<dbReference type="EMBL" id="BGPR01006474">
    <property type="protein sequence ID" value="GBN19296.1"/>
    <property type="molecule type" value="Genomic_DNA"/>
</dbReference>
<sequence>MDGCTKVTCSHSGPIGLLLKNCEKNPVVKFDQIGCTLQPLDLKDIKKLSTDQQYLYRTCLAIKNVSCSSSVTDNSEGKLSHARRLISASRLLQLYIGTPSPSQNLIILVKATYYNAYKDKDLKEMCKQEQFPALTLEEFPCHTRSVERCVKLIFEAAMKVCNETARDGYICAKFQARKELPTLHNKGQYYSNT</sequence>
<dbReference type="PANTHER" id="PTHR46409:SF1">
    <property type="entry name" value="HTH PSQ-TYPE DOMAIN-CONTAINING PROTEIN"/>
    <property type="match status" value="1"/>
</dbReference>
<comment type="caution">
    <text evidence="1">The sequence shown here is derived from an EMBL/GenBank/DDBJ whole genome shotgun (WGS) entry which is preliminary data.</text>
</comment>
<reference evidence="1 2" key="1">
    <citation type="journal article" date="2019" name="Sci. Rep.">
        <title>Orb-weaving spider Araneus ventricosus genome elucidates the spidroin gene catalogue.</title>
        <authorList>
            <person name="Kono N."/>
            <person name="Nakamura H."/>
            <person name="Ohtoshi R."/>
            <person name="Moran D.A.P."/>
            <person name="Shinohara A."/>
            <person name="Yoshida Y."/>
            <person name="Fujiwara M."/>
            <person name="Mori M."/>
            <person name="Tomita M."/>
            <person name="Arakawa K."/>
        </authorList>
    </citation>
    <scope>NUCLEOTIDE SEQUENCE [LARGE SCALE GENOMIC DNA]</scope>
</reference>
<accession>A0A4Y2M0N5</accession>
<dbReference type="Proteomes" id="UP000499080">
    <property type="component" value="Unassembled WGS sequence"/>
</dbReference>
<keyword evidence="2" id="KW-1185">Reference proteome</keyword>
<dbReference type="PANTHER" id="PTHR46409">
    <property type="entry name" value="HTH PSQ-TYPE DOMAIN-CONTAINING PROTEIN"/>
    <property type="match status" value="1"/>
</dbReference>
<evidence type="ECO:0000313" key="1">
    <source>
        <dbReference type="EMBL" id="GBN19296.1"/>
    </source>
</evidence>
<name>A0A4Y2M0N5_ARAVE</name>
<organism evidence="1 2">
    <name type="scientific">Araneus ventricosus</name>
    <name type="common">Orbweaver spider</name>
    <name type="synonym">Epeira ventricosa</name>
    <dbReference type="NCBI Taxonomy" id="182803"/>
    <lineage>
        <taxon>Eukaryota</taxon>
        <taxon>Metazoa</taxon>
        <taxon>Ecdysozoa</taxon>
        <taxon>Arthropoda</taxon>
        <taxon>Chelicerata</taxon>
        <taxon>Arachnida</taxon>
        <taxon>Araneae</taxon>
        <taxon>Araneomorphae</taxon>
        <taxon>Entelegynae</taxon>
        <taxon>Araneoidea</taxon>
        <taxon>Araneidae</taxon>
        <taxon>Araneus</taxon>
    </lineage>
</organism>
<proteinExistence type="predicted"/>
<gene>
    <name evidence="1" type="ORF">AVEN_206143_1</name>
</gene>
<protein>
    <submittedName>
        <fullName evidence="1">Uncharacterized protein</fullName>
    </submittedName>
</protein>
<dbReference type="AlphaFoldDB" id="A0A4Y2M0N5"/>
<evidence type="ECO:0000313" key="2">
    <source>
        <dbReference type="Proteomes" id="UP000499080"/>
    </source>
</evidence>